<sequence>MDRLGERPSYDEVRKVKRRSTAEWMDVSDTLHQSNAKTSRTTCPKLPTSPLRLQTTPSHQSRSCWRQLIIFQPELPPLPLPLPLPAVRRSASCTPTSPCPSNVIRVEALLSTHLTNRTSALLHRRHRRLVLPHLLHSNQPSLLQLCVSVVSSFPTPPPSGCPLHDRLRAGGVQYHCNASHDLKGPSTWPTKLPLTIQTCTPPPPKPNHVRNYPRTRHS</sequence>
<comment type="caution">
    <text evidence="2">The sequence shown here is derived from an EMBL/GenBank/DDBJ whole genome shotgun (WGS) entry which is preliminary data.</text>
</comment>
<protein>
    <submittedName>
        <fullName evidence="2">Uncharacterized protein</fullName>
    </submittedName>
</protein>
<proteinExistence type="predicted"/>
<name>A0ABR1XYS2_9PEZI</name>
<dbReference type="Proteomes" id="UP001456524">
    <property type="component" value="Unassembled WGS sequence"/>
</dbReference>
<feature type="region of interest" description="Disordered" evidence="1">
    <location>
        <begin position="31"/>
        <end position="57"/>
    </location>
</feature>
<keyword evidence="3" id="KW-1185">Reference proteome</keyword>
<organism evidence="2 3">
    <name type="scientific">Phyllosticta citrichinensis</name>
    <dbReference type="NCBI Taxonomy" id="1130410"/>
    <lineage>
        <taxon>Eukaryota</taxon>
        <taxon>Fungi</taxon>
        <taxon>Dikarya</taxon>
        <taxon>Ascomycota</taxon>
        <taxon>Pezizomycotina</taxon>
        <taxon>Dothideomycetes</taxon>
        <taxon>Dothideomycetes incertae sedis</taxon>
        <taxon>Botryosphaeriales</taxon>
        <taxon>Phyllostictaceae</taxon>
        <taxon>Phyllosticta</taxon>
    </lineage>
</organism>
<accession>A0ABR1XYS2</accession>
<evidence type="ECO:0000256" key="1">
    <source>
        <dbReference type="SAM" id="MobiDB-lite"/>
    </source>
</evidence>
<evidence type="ECO:0000313" key="2">
    <source>
        <dbReference type="EMBL" id="KAK8173467.1"/>
    </source>
</evidence>
<feature type="region of interest" description="Disordered" evidence="1">
    <location>
        <begin position="199"/>
        <end position="218"/>
    </location>
</feature>
<evidence type="ECO:0000313" key="3">
    <source>
        <dbReference type="Proteomes" id="UP001456524"/>
    </source>
</evidence>
<gene>
    <name evidence="2" type="ORF">IWX90DRAFT_142737</name>
</gene>
<dbReference type="EMBL" id="JBBWUH010000003">
    <property type="protein sequence ID" value="KAK8173467.1"/>
    <property type="molecule type" value="Genomic_DNA"/>
</dbReference>
<reference evidence="2 3" key="1">
    <citation type="journal article" date="2022" name="G3 (Bethesda)">
        <title>Enemy or ally: a genomic approach to elucidate the lifestyle of Phyllosticta citrichinaensis.</title>
        <authorList>
            <person name="Buijs V.A."/>
            <person name="Groenewald J.Z."/>
            <person name="Haridas S."/>
            <person name="LaButti K.M."/>
            <person name="Lipzen A."/>
            <person name="Martin F.M."/>
            <person name="Barry K."/>
            <person name="Grigoriev I.V."/>
            <person name="Crous P.W."/>
            <person name="Seidl M.F."/>
        </authorList>
    </citation>
    <scope>NUCLEOTIDE SEQUENCE [LARGE SCALE GENOMIC DNA]</scope>
    <source>
        <strain evidence="2 3">CBS 129764</strain>
    </source>
</reference>
<feature type="compositionally biased region" description="Polar residues" evidence="1">
    <location>
        <begin position="31"/>
        <end position="42"/>
    </location>
</feature>
<feature type="compositionally biased region" description="Basic residues" evidence="1">
    <location>
        <begin position="207"/>
        <end position="218"/>
    </location>
</feature>